<dbReference type="GO" id="GO:0016832">
    <property type="term" value="F:aldehyde-lyase activity"/>
    <property type="evidence" value="ECO:0007669"/>
    <property type="project" value="InterPro"/>
</dbReference>
<organism evidence="2 3">
    <name type="scientific">Intestinimonas massiliensis</name>
    <name type="common">ex Afouda et al. 2020</name>
    <dbReference type="NCBI Taxonomy" id="1673721"/>
    <lineage>
        <taxon>Bacteria</taxon>
        <taxon>Bacillati</taxon>
        <taxon>Bacillota</taxon>
        <taxon>Clostridia</taxon>
        <taxon>Eubacteriales</taxon>
        <taxon>Intestinimonas</taxon>
    </lineage>
</organism>
<dbReference type="PANTHER" id="PTHR30304">
    <property type="entry name" value="D-TAGATOSE-1,6-BISPHOSPHATE ALDOLASE"/>
    <property type="match status" value="1"/>
</dbReference>
<dbReference type="InterPro" id="IPR000771">
    <property type="entry name" value="FBA_II"/>
</dbReference>
<comment type="caution">
    <text evidence="2">The sequence shown here is derived from an EMBL/GenBank/DDBJ whole genome shotgun (WGS) entry which is preliminary data.</text>
</comment>
<dbReference type="Gene3D" id="3.20.20.70">
    <property type="entry name" value="Aldolase class I"/>
    <property type="match status" value="2"/>
</dbReference>
<dbReference type="GO" id="GO:0005975">
    <property type="term" value="P:carbohydrate metabolic process"/>
    <property type="evidence" value="ECO:0007669"/>
    <property type="project" value="InterPro"/>
</dbReference>
<reference evidence="2" key="1">
    <citation type="submission" date="2022-06" db="EMBL/GenBank/DDBJ databases">
        <title>Isolation of gut microbiota from human fecal samples.</title>
        <authorList>
            <person name="Pamer E.G."/>
            <person name="Barat B."/>
            <person name="Waligurski E."/>
            <person name="Medina S."/>
            <person name="Paddock L."/>
            <person name="Mostad J."/>
        </authorList>
    </citation>
    <scope>NUCLEOTIDE SEQUENCE</scope>
    <source>
        <strain evidence="2">DFI.9.91</strain>
    </source>
</reference>
<proteinExistence type="predicted"/>
<evidence type="ECO:0000313" key="3">
    <source>
        <dbReference type="Proteomes" id="UP001204562"/>
    </source>
</evidence>
<dbReference type="GO" id="GO:0008270">
    <property type="term" value="F:zinc ion binding"/>
    <property type="evidence" value="ECO:0007669"/>
    <property type="project" value="InterPro"/>
</dbReference>
<evidence type="ECO:0000256" key="1">
    <source>
        <dbReference type="ARBA" id="ARBA00001947"/>
    </source>
</evidence>
<dbReference type="SUPFAM" id="SSF51569">
    <property type="entry name" value="Aldolase"/>
    <property type="match status" value="1"/>
</dbReference>
<dbReference type="EMBL" id="JANFYS010000013">
    <property type="protein sequence ID" value="MCQ4770353.1"/>
    <property type="molecule type" value="Genomic_DNA"/>
</dbReference>
<evidence type="ECO:0000313" key="2">
    <source>
        <dbReference type="EMBL" id="MCQ4770353.1"/>
    </source>
</evidence>
<dbReference type="InterPro" id="IPR050246">
    <property type="entry name" value="Class_II_FBP_aldolase"/>
</dbReference>
<dbReference type="PANTHER" id="PTHR30304:SF0">
    <property type="entry name" value="D-TAGATOSE-1,6-BISPHOSPHATE ALDOLASE SUBUNIT GATY-RELATED"/>
    <property type="match status" value="1"/>
</dbReference>
<dbReference type="Proteomes" id="UP001204562">
    <property type="component" value="Unassembled WGS sequence"/>
</dbReference>
<dbReference type="AlphaFoldDB" id="A0AAW5JRW2"/>
<name>A0AAW5JRW2_9FIRM</name>
<gene>
    <name evidence="2" type="ORF">NE579_07740</name>
</gene>
<protein>
    <submittedName>
        <fullName evidence="2">Class II fructose-bisphosphate aldolase</fullName>
    </submittedName>
</protein>
<dbReference type="InterPro" id="IPR013785">
    <property type="entry name" value="Aldolase_TIM"/>
</dbReference>
<sequence length="125" mass="13379">MDAQAHGYAVGAFNGEDMEMIQAVIAAAEAEHAPVLPQTTPGTLCARAAADGYTSLVIDGSKLSLEENIALARRVVEMTAAYPHRPAVEAELGRLGRKKDSLEVKHGDDLYTDPEEAARFVAETR</sequence>
<dbReference type="Pfam" id="PF01116">
    <property type="entry name" value="F_bP_aldolase"/>
    <property type="match status" value="2"/>
</dbReference>
<comment type="cofactor">
    <cofactor evidence="1">
        <name>Zn(2+)</name>
        <dbReference type="ChEBI" id="CHEBI:29105"/>
    </cofactor>
</comment>
<accession>A0AAW5JRW2</accession>